<proteinExistence type="inferred from homology"/>
<dbReference type="OMA" id="FEKHPPT"/>
<evidence type="ECO:0000256" key="4">
    <source>
        <dbReference type="ARBA" id="ARBA00022964"/>
    </source>
</evidence>
<evidence type="ECO:0000313" key="8">
    <source>
        <dbReference type="EMBL" id="EAW25735.1"/>
    </source>
</evidence>
<evidence type="ECO:0000256" key="2">
    <source>
        <dbReference type="ARBA" id="ARBA00005896"/>
    </source>
</evidence>
<keyword evidence="9" id="KW-1185">Reference proteome</keyword>
<dbReference type="OrthoDB" id="564011at2759"/>
<comment type="similarity">
    <text evidence="2">Belongs to the TfdA dioxygenase family.</text>
</comment>
<dbReference type="PANTHER" id="PTHR30468">
    <property type="entry name" value="ALPHA-KETOGLUTARATE-DEPENDENT SULFONATE DIOXYGENASE"/>
    <property type="match status" value="1"/>
</dbReference>
<protein>
    <submittedName>
        <fullName evidence="8">Taurine catabolism dioxygenase TauD, TfdA family protein</fullName>
    </submittedName>
</protein>
<dbReference type="InterPro" id="IPR051323">
    <property type="entry name" value="AtsK-like"/>
</dbReference>
<comment type="cofactor">
    <cofactor evidence="1">
        <name>Fe(2+)</name>
        <dbReference type="ChEBI" id="CHEBI:29033"/>
    </cofactor>
</comment>
<sequence length="322" mass="36103">MTVPVQPFCNDALDTKPYPKPLKTSGALDRFKYSECSPALGREYHGLQLSSIIDDDETVKDLAITISERGVLFFDEQDISTADTKRLLLKFNKLTGAPKESGVYKNPGPTPDYPDLAESQDPEVLLFSSKVSIIQKTFMTNSGKPADRALASSFWHTDETFEKHPPTYTSLKLIKNPSAGGDTLFISSYGLYERLSEPWRKFAESLTATHCAKELKEMHQAGLLKFQPDTVRGHPENTGFDFSASHPVVRTNPVTGWKGLYGMAYGIRNGGFDNLAKHESDVIKQYFHYMICNSSDLQIRRRWKGLNGIALWDNRAVFHAPT</sequence>
<dbReference type="eggNOG" id="ENOG502QS4K">
    <property type="taxonomic scope" value="Eukaryota"/>
</dbReference>
<dbReference type="RefSeq" id="XP_001267632.1">
    <property type="nucleotide sequence ID" value="XM_001267631.1"/>
</dbReference>
<dbReference type="Gene3D" id="3.60.130.10">
    <property type="entry name" value="Clavaminate synthase-like"/>
    <property type="match status" value="1"/>
</dbReference>
<dbReference type="EMBL" id="DS027684">
    <property type="protein sequence ID" value="EAW25735.1"/>
    <property type="molecule type" value="Genomic_DNA"/>
</dbReference>
<dbReference type="Pfam" id="PF02668">
    <property type="entry name" value="TauD"/>
    <property type="match status" value="1"/>
</dbReference>
<keyword evidence="5" id="KW-0560">Oxidoreductase</keyword>
<dbReference type="InterPro" id="IPR003819">
    <property type="entry name" value="TauD/TfdA-like"/>
</dbReference>
<keyword evidence="3" id="KW-0479">Metal-binding</keyword>
<keyword evidence="4 8" id="KW-0223">Dioxygenase</keyword>
<evidence type="ECO:0000256" key="6">
    <source>
        <dbReference type="ARBA" id="ARBA00023004"/>
    </source>
</evidence>
<evidence type="ECO:0000256" key="1">
    <source>
        <dbReference type="ARBA" id="ARBA00001954"/>
    </source>
</evidence>
<keyword evidence="6" id="KW-0408">Iron</keyword>
<dbReference type="KEGG" id="nfi:NFIA_045540"/>
<dbReference type="SUPFAM" id="SSF51197">
    <property type="entry name" value="Clavaminate synthase-like"/>
    <property type="match status" value="1"/>
</dbReference>
<dbReference type="GO" id="GO:0005737">
    <property type="term" value="C:cytoplasm"/>
    <property type="evidence" value="ECO:0007669"/>
    <property type="project" value="TreeGrafter"/>
</dbReference>
<name>A1CVF8_NEOFI</name>
<dbReference type="Proteomes" id="UP000006702">
    <property type="component" value="Unassembled WGS sequence"/>
</dbReference>
<evidence type="ECO:0000259" key="7">
    <source>
        <dbReference type="Pfam" id="PF02668"/>
    </source>
</evidence>
<accession>A1CVF8</accession>
<dbReference type="AlphaFoldDB" id="A1CVF8"/>
<feature type="domain" description="TauD/TfdA-like" evidence="7">
    <location>
        <begin position="35"/>
        <end position="320"/>
    </location>
</feature>
<gene>
    <name evidence="8" type="ORF">NFIA_045540</name>
</gene>
<dbReference type="GeneID" id="4594310"/>
<dbReference type="InterPro" id="IPR042098">
    <property type="entry name" value="TauD-like_sf"/>
</dbReference>
<evidence type="ECO:0000256" key="5">
    <source>
        <dbReference type="ARBA" id="ARBA00023002"/>
    </source>
</evidence>
<organism evidence="8 9">
    <name type="scientific">Neosartorya fischeri (strain ATCC 1020 / DSM 3700 / CBS 544.65 / FGSC A1164 / JCM 1740 / NRRL 181 / WB 181)</name>
    <name type="common">Aspergillus fischerianus</name>
    <dbReference type="NCBI Taxonomy" id="331117"/>
    <lineage>
        <taxon>Eukaryota</taxon>
        <taxon>Fungi</taxon>
        <taxon>Dikarya</taxon>
        <taxon>Ascomycota</taxon>
        <taxon>Pezizomycotina</taxon>
        <taxon>Eurotiomycetes</taxon>
        <taxon>Eurotiomycetidae</taxon>
        <taxon>Eurotiales</taxon>
        <taxon>Aspergillaceae</taxon>
        <taxon>Aspergillus</taxon>
        <taxon>Aspergillus subgen. Fumigati</taxon>
    </lineage>
</organism>
<dbReference type="GO" id="GO:0016706">
    <property type="term" value="F:2-oxoglutarate-dependent dioxygenase activity"/>
    <property type="evidence" value="ECO:0007669"/>
    <property type="project" value="TreeGrafter"/>
</dbReference>
<dbReference type="GO" id="GO:0046872">
    <property type="term" value="F:metal ion binding"/>
    <property type="evidence" value="ECO:0007669"/>
    <property type="project" value="UniProtKB-KW"/>
</dbReference>
<reference evidence="9" key="1">
    <citation type="journal article" date="2008" name="PLoS Genet.">
        <title>Genomic islands in the pathogenic filamentous fungus Aspergillus fumigatus.</title>
        <authorList>
            <person name="Fedorova N.D."/>
            <person name="Khaldi N."/>
            <person name="Joardar V.S."/>
            <person name="Maiti R."/>
            <person name="Amedeo P."/>
            <person name="Anderson M.J."/>
            <person name="Crabtree J."/>
            <person name="Silva J.C."/>
            <person name="Badger J.H."/>
            <person name="Albarraq A."/>
            <person name="Angiuoli S."/>
            <person name="Bussey H."/>
            <person name="Bowyer P."/>
            <person name="Cotty P.J."/>
            <person name="Dyer P.S."/>
            <person name="Egan A."/>
            <person name="Galens K."/>
            <person name="Fraser-Liggett C.M."/>
            <person name="Haas B.J."/>
            <person name="Inman J.M."/>
            <person name="Kent R."/>
            <person name="Lemieux S."/>
            <person name="Malavazi I."/>
            <person name="Orvis J."/>
            <person name="Roemer T."/>
            <person name="Ronning C.M."/>
            <person name="Sundaram J.P."/>
            <person name="Sutton G."/>
            <person name="Turner G."/>
            <person name="Venter J.C."/>
            <person name="White O.R."/>
            <person name="Whitty B.R."/>
            <person name="Youngman P."/>
            <person name="Wolfe K.H."/>
            <person name="Goldman G.H."/>
            <person name="Wortman J.R."/>
            <person name="Jiang B."/>
            <person name="Denning D.W."/>
            <person name="Nierman W.C."/>
        </authorList>
    </citation>
    <scope>NUCLEOTIDE SEQUENCE [LARGE SCALE GENOMIC DNA]</scope>
    <source>
        <strain evidence="9">ATCC 1020 / DSM 3700 / CBS 544.65 / FGSC A1164 / JCM 1740 / NRRL 181 / WB 181</strain>
    </source>
</reference>
<evidence type="ECO:0000256" key="3">
    <source>
        <dbReference type="ARBA" id="ARBA00022723"/>
    </source>
</evidence>
<evidence type="ECO:0000313" key="9">
    <source>
        <dbReference type="Proteomes" id="UP000006702"/>
    </source>
</evidence>
<dbReference type="PANTHER" id="PTHR30468:SF20">
    <property type="entry name" value="TAUD_TFDA-LIKE DOMAIN-CONTAINING PROTEIN-RELATED"/>
    <property type="match status" value="1"/>
</dbReference>
<dbReference type="HOGENOM" id="CLU_036005_1_0_1"/>
<dbReference type="VEuPathDB" id="FungiDB:NFIA_045540"/>